<feature type="transmembrane region" description="Helical" evidence="10">
    <location>
        <begin position="294"/>
        <end position="313"/>
    </location>
</feature>
<dbReference type="EMBL" id="AMQN01001563">
    <property type="status" value="NOT_ANNOTATED_CDS"/>
    <property type="molecule type" value="Genomic_DNA"/>
</dbReference>
<reference evidence="12 14" key="2">
    <citation type="journal article" date="2013" name="Nature">
        <title>Insights into bilaterian evolution from three spiralian genomes.</title>
        <authorList>
            <person name="Simakov O."/>
            <person name="Marletaz F."/>
            <person name="Cho S.J."/>
            <person name="Edsinger-Gonzales E."/>
            <person name="Havlak P."/>
            <person name="Hellsten U."/>
            <person name="Kuo D.H."/>
            <person name="Larsson T."/>
            <person name="Lv J."/>
            <person name="Arendt D."/>
            <person name="Savage R."/>
            <person name="Osoegawa K."/>
            <person name="de Jong P."/>
            <person name="Grimwood J."/>
            <person name="Chapman J.A."/>
            <person name="Shapiro H."/>
            <person name="Aerts A."/>
            <person name="Otillar R.P."/>
            <person name="Terry A.Y."/>
            <person name="Boore J.L."/>
            <person name="Grigoriev I.V."/>
            <person name="Lindberg D.R."/>
            <person name="Seaver E.C."/>
            <person name="Weisblat D.A."/>
            <person name="Putnam N.H."/>
            <person name="Rokhsar D.S."/>
        </authorList>
    </citation>
    <scope>NUCLEOTIDE SEQUENCE</scope>
    <source>
        <strain evidence="12 14">I ESC-2004</strain>
    </source>
</reference>
<evidence type="ECO:0000256" key="7">
    <source>
        <dbReference type="ARBA" id="ARBA00023157"/>
    </source>
</evidence>
<dbReference type="GO" id="GO:0043410">
    <property type="term" value="P:positive regulation of MAPK cascade"/>
    <property type="evidence" value="ECO:0007669"/>
    <property type="project" value="TreeGrafter"/>
</dbReference>
<name>R7U932_CAPTE</name>
<dbReference type="Proteomes" id="UP000014760">
    <property type="component" value="Unassembled WGS sequence"/>
</dbReference>
<keyword evidence="14" id="KW-1185">Reference proteome</keyword>
<gene>
    <name evidence="12" type="ORF">CAPTEDRAFT_63914</name>
</gene>
<dbReference type="CDD" id="cd14967">
    <property type="entry name" value="7tmA_amine_R-like"/>
    <property type="match status" value="1"/>
</dbReference>
<dbReference type="Gene3D" id="1.20.1070.10">
    <property type="entry name" value="Rhodopsin 7-helix transmembrane proteins"/>
    <property type="match status" value="1"/>
</dbReference>
<dbReference type="PANTHER" id="PTHR24248:SF199">
    <property type="entry name" value="IP13425P-RELATED"/>
    <property type="match status" value="1"/>
</dbReference>
<dbReference type="OMA" id="YARIFCC"/>
<dbReference type="GO" id="GO:0005886">
    <property type="term" value="C:plasma membrane"/>
    <property type="evidence" value="ECO:0007669"/>
    <property type="project" value="UniProtKB-SubCell"/>
</dbReference>
<dbReference type="Pfam" id="PF00001">
    <property type="entry name" value="7tm_1"/>
    <property type="match status" value="1"/>
</dbReference>
<dbReference type="HOGENOM" id="CLU_009579_11_1_1"/>
<evidence type="ECO:0000256" key="6">
    <source>
        <dbReference type="ARBA" id="ARBA00023136"/>
    </source>
</evidence>
<evidence type="ECO:0000256" key="10">
    <source>
        <dbReference type="SAM" id="Phobius"/>
    </source>
</evidence>
<keyword evidence="5" id="KW-0297">G-protein coupled receptor</keyword>
<evidence type="ECO:0000259" key="11">
    <source>
        <dbReference type="PROSITE" id="PS50262"/>
    </source>
</evidence>
<reference evidence="14" key="1">
    <citation type="submission" date="2012-12" db="EMBL/GenBank/DDBJ databases">
        <authorList>
            <person name="Hellsten U."/>
            <person name="Grimwood J."/>
            <person name="Chapman J.A."/>
            <person name="Shapiro H."/>
            <person name="Aerts A."/>
            <person name="Otillar R.P."/>
            <person name="Terry A.Y."/>
            <person name="Boore J.L."/>
            <person name="Simakov O."/>
            <person name="Marletaz F."/>
            <person name="Cho S.-J."/>
            <person name="Edsinger-Gonzales E."/>
            <person name="Havlak P."/>
            <person name="Kuo D.-H."/>
            <person name="Larsson T."/>
            <person name="Lv J."/>
            <person name="Arendt D."/>
            <person name="Savage R."/>
            <person name="Osoegawa K."/>
            <person name="de Jong P."/>
            <person name="Lindberg D.R."/>
            <person name="Seaver E.C."/>
            <person name="Weisblat D.A."/>
            <person name="Putnam N.H."/>
            <person name="Grigoriev I.V."/>
            <person name="Rokhsar D.S."/>
        </authorList>
    </citation>
    <scope>NUCLEOTIDE SEQUENCE</scope>
    <source>
        <strain evidence="14">I ESC-2004</strain>
    </source>
</reference>
<feature type="transmembrane region" description="Helical" evidence="10">
    <location>
        <begin position="113"/>
        <end position="135"/>
    </location>
</feature>
<feature type="transmembrane region" description="Helical" evidence="10">
    <location>
        <begin position="35"/>
        <end position="59"/>
    </location>
</feature>
<proteinExistence type="predicted"/>
<organism evidence="12">
    <name type="scientific">Capitella teleta</name>
    <name type="common">Polychaete worm</name>
    <dbReference type="NCBI Taxonomy" id="283909"/>
    <lineage>
        <taxon>Eukaryota</taxon>
        <taxon>Metazoa</taxon>
        <taxon>Spiralia</taxon>
        <taxon>Lophotrochozoa</taxon>
        <taxon>Annelida</taxon>
        <taxon>Polychaeta</taxon>
        <taxon>Sedentaria</taxon>
        <taxon>Scolecida</taxon>
        <taxon>Capitellidae</taxon>
        <taxon>Capitella</taxon>
    </lineage>
</organism>
<dbReference type="GO" id="GO:0004993">
    <property type="term" value="F:G protein-coupled serotonin receptor activity"/>
    <property type="evidence" value="ECO:0007669"/>
    <property type="project" value="UniProtKB-ARBA"/>
</dbReference>
<feature type="transmembrane region" description="Helical" evidence="10">
    <location>
        <begin position="258"/>
        <end position="282"/>
    </location>
</feature>
<dbReference type="PROSITE" id="PS50262">
    <property type="entry name" value="G_PROTEIN_RECEP_F1_2"/>
    <property type="match status" value="1"/>
</dbReference>
<evidence type="ECO:0000256" key="9">
    <source>
        <dbReference type="ARBA" id="ARBA00023224"/>
    </source>
</evidence>
<feature type="transmembrane region" description="Helical" evidence="10">
    <location>
        <begin position="71"/>
        <end position="92"/>
    </location>
</feature>
<evidence type="ECO:0000256" key="4">
    <source>
        <dbReference type="ARBA" id="ARBA00022989"/>
    </source>
</evidence>
<evidence type="ECO:0000256" key="2">
    <source>
        <dbReference type="ARBA" id="ARBA00022475"/>
    </source>
</evidence>
<keyword evidence="9" id="KW-0807">Transducer</keyword>
<dbReference type="EMBL" id="KB303857">
    <property type="protein sequence ID" value="ELU02651.1"/>
    <property type="molecule type" value="Genomic_DNA"/>
</dbReference>
<feature type="transmembrane region" description="Helical" evidence="10">
    <location>
        <begin position="6"/>
        <end position="23"/>
    </location>
</feature>
<dbReference type="STRING" id="283909.R7U932"/>
<evidence type="ECO:0000256" key="1">
    <source>
        <dbReference type="ARBA" id="ARBA00004651"/>
    </source>
</evidence>
<evidence type="ECO:0000313" key="13">
    <source>
        <dbReference type="EnsemblMetazoa" id="CapteP63914"/>
    </source>
</evidence>
<dbReference type="SMART" id="SM01381">
    <property type="entry name" value="7TM_GPCR_Srsx"/>
    <property type="match status" value="1"/>
</dbReference>
<reference evidence="13" key="3">
    <citation type="submission" date="2015-06" db="UniProtKB">
        <authorList>
            <consortium name="EnsemblMetazoa"/>
        </authorList>
    </citation>
    <scope>IDENTIFICATION</scope>
</reference>
<accession>R7U932</accession>
<dbReference type="EnsemblMetazoa" id="CapteT63914">
    <property type="protein sequence ID" value="CapteP63914"/>
    <property type="gene ID" value="CapteG63914"/>
</dbReference>
<evidence type="ECO:0000313" key="12">
    <source>
        <dbReference type="EMBL" id="ELU02651.1"/>
    </source>
</evidence>
<dbReference type="PANTHER" id="PTHR24248">
    <property type="entry name" value="ADRENERGIC RECEPTOR-RELATED G-PROTEIN COUPLED RECEPTOR"/>
    <property type="match status" value="1"/>
</dbReference>
<evidence type="ECO:0000256" key="8">
    <source>
        <dbReference type="ARBA" id="ARBA00023170"/>
    </source>
</evidence>
<feature type="transmembrane region" description="Helical" evidence="10">
    <location>
        <begin position="155"/>
        <end position="175"/>
    </location>
</feature>
<sequence length="325" mass="37399">IPLLLLIIFTCVANLVIIVCIRTHRPLQKQNNHFVISLAVADALVGLLVMSGMLVYTSYGLWPLSDSLCTVWIVSDYCSCTVSMIHLCLIAHDRYLALAKPLKYRHSHRRRTICINIGVTWVVGICVWMPSIIWFKLNQEPIANDCYFIPDKMYTLIQAIFVYFVPLVLMLVFYVKCLIGLRVQFHKIAATLDNVPAARLPDDDNTLSVIDTPSTMPDSLATVTTLTTTVDSNVQSQGRIRLQKKARRRHEHMRSIRTLGIIIVIFLFCWMPFCLFWPVVAYCPDCIPLKWYEYSYWSAYLNSAINPMLYFLSNKDFRTAFKKLV</sequence>
<dbReference type="OrthoDB" id="6282598at2759"/>
<comment type="subcellular location">
    <subcellularLocation>
        <location evidence="1">Cell membrane</location>
        <topology evidence="1">Multi-pass membrane protein</topology>
    </subcellularLocation>
</comment>
<keyword evidence="2" id="KW-1003">Cell membrane</keyword>
<evidence type="ECO:0000313" key="14">
    <source>
        <dbReference type="Proteomes" id="UP000014760"/>
    </source>
</evidence>
<feature type="domain" description="G-protein coupled receptors family 1 profile" evidence="11">
    <location>
        <begin position="13"/>
        <end position="310"/>
    </location>
</feature>
<keyword evidence="6 10" id="KW-0472">Membrane</keyword>
<keyword evidence="3 10" id="KW-0812">Transmembrane</keyword>
<dbReference type="InterPro" id="IPR000276">
    <property type="entry name" value="GPCR_Rhodpsn"/>
</dbReference>
<keyword evidence="4 10" id="KW-1133">Transmembrane helix</keyword>
<dbReference type="SUPFAM" id="SSF81321">
    <property type="entry name" value="Family A G protein-coupled receptor-like"/>
    <property type="match status" value="1"/>
</dbReference>
<keyword evidence="8" id="KW-0675">Receptor</keyword>
<evidence type="ECO:0000256" key="3">
    <source>
        <dbReference type="ARBA" id="ARBA00022692"/>
    </source>
</evidence>
<protein>
    <recommendedName>
        <fullName evidence="11">G-protein coupled receptors family 1 profile domain-containing protein</fullName>
    </recommendedName>
</protein>
<dbReference type="InterPro" id="IPR017452">
    <property type="entry name" value="GPCR_Rhodpsn_7TM"/>
</dbReference>
<keyword evidence="7" id="KW-1015">Disulfide bond</keyword>
<dbReference type="GO" id="GO:0071880">
    <property type="term" value="P:adenylate cyclase-activating adrenergic receptor signaling pathway"/>
    <property type="evidence" value="ECO:0007669"/>
    <property type="project" value="TreeGrafter"/>
</dbReference>
<dbReference type="AlphaFoldDB" id="R7U932"/>
<evidence type="ECO:0000256" key="5">
    <source>
        <dbReference type="ARBA" id="ARBA00023040"/>
    </source>
</evidence>
<feature type="non-terminal residue" evidence="12">
    <location>
        <position position="1"/>
    </location>
</feature>
<feature type="non-terminal residue" evidence="12">
    <location>
        <position position="325"/>
    </location>
</feature>
<dbReference type="PRINTS" id="PR00237">
    <property type="entry name" value="GPCRRHODOPSN"/>
</dbReference>